<protein>
    <submittedName>
        <fullName evidence="3">Homeobox domain-containing protein</fullName>
    </submittedName>
</protein>
<dbReference type="InterPro" id="IPR013083">
    <property type="entry name" value="Znf_RING/FYVE/PHD"/>
</dbReference>
<keyword evidence="2" id="KW-1185">Reference proteome</keyword>
<feature type="region of interest" description="Disordered" evidence="1">
    <location>
        <begin position="129"/>
        <end position="251"/>
    </location>
</feature>
<feature type="compositionally biased region" description="Basic and acidic residues" evidence="1">
    <location>
        <begin position="211"/>
        <end position="220"/>
    </location>
</feature>
<sequence>MYAREAIAPVSYSPLILENSFQACPARPYVTLIPYARSSGYRTGRLTMDDPSMMPDLSHLSAEEREIIEQVFKRQKDEEAKEEGCHIKIIVALRMYGYNILGATIPTFYWPNSTTSVFANWKQTRHMCENGPNSISGTNGHSSQRSSERTQQGDQGNGSLPQQRSTQVVRQQEANRSTEMAKTKNQAVSNRVTIEADRIRDDKRRHSTNLRGKEERKPPVDNRSLLFTENDSRTTENKRSERSVERRHSSYVPRKEYKEPYNDRYPVMQPVIPLYLSPVSMQLDC</sequence>
<reference evidence="3" key="1">
    <citation type="submission" date="2016-11" db="UniProtKB">
        <authorList>
            <consortium name="WormBaseParasite"/>
        </authorList>
    </citation>
    <scope>IDENTIFICATION</scope>
</reference>
<name>A0A1I7XFZ3_HETBA</name>
<organism evidence="2 3">
    <name type="scientific">Heterorhabditis bacteriophora</name>
    <name type="common">Entomopathogenic nematode worm</name>
    <dbReference type="NCBI Taxonomy" id="37862"/>
    <lineage>
        <taxon>Eukaryota</taxon>
        <taxon>Metazoa</taxon>
        <taxon>Ecdysozoa</taxon>
        <taxon>Nematoda</taxon>
        <taxon>Chromadorea</taxon>
        <taxon>Rhabditida</taxon>
        <taxon>Rhabditina</taxon>
        <taxon>Rhabditomorpha</taxon>
        <taxon>Strongyloidea</taxon>
        <taxon>Heterorhabditidae</taxon>
        <taxon>Heterorhabditis</taxon>
    </lineage>
</organism>
<dbReference type="Gene3D" id="3.30.40.10">
    <property type="entry name" value="Zinc/RING finger domain, C3HC4 (zinc finger)"/>
    <property type="match status" value="1"/>
</dbReference>
<feature type="compositionally biased region" description="Polar residues" evidence="1">
    <location>
        <begin position="131"/>
        <end position="192"/>
    </location>
</feature>
<accession>A0A1I7XFZ3</accession>
<dbReference type="WBParaSite" id="Hba_16650">
    <property type="protein sequence ID" value="Hba_16650"/>
    <property type="gene ID" value="Hba_16650"/>
</dbReference>
<feature type="compositionally biased region" description="Basic and acidic residues" evidence="1">
    <location>
        <begin position="230"/>
        <end position="251"/>
    </location>
</feature>
<evidence type="ECO:0000256" key="1">
    <source>
        <dbReference type="SAM" id="MobiDB-lite"/>
    </source>
</evidence>
<proteinExistence type="predicted"/>
<evidence type="ECO:0000313" key="3">
    <source>
        <dbReference type="WBParaSite" id="Hba_16650"/>
    </source>
</evidence>
<dbReference type="Proteomes" id="UP000095283">
    <property type="component" value="Unplaced"/>
</dbReference>
<feature type="compositionally biased region" description="Basic and acidic residues" evidence="1">
    <location>
        <begin position="194"/>
        <end position="204"/>
    </location>
</feature>
<evidence type="ECO:0000313" key="2">
    <source>
        <dbReference type="Proteomes" id="UP000095283"/>
    </source>
</evidence>
<dbReference type="AlphaFoldDB" id="A0A1I7XFZ3"/>